<evidence type="ECO:0000313" key="1">
    <source>
        <dbReference type="EMBL" id="HIR66426.1"/>
    </source>
</evidence>
<protein>
    <recommendedName>
        <fullName evidence="3">FMN-binding domain-containing protein</fullName>
    </recommendedName>
</protein>
<gene>
    <name evidence="1" type="ORF">IAB94_00080</name>
</gene>
<reference evidence="1" key="1">
    <citation type="submission" date="2020-10" db="EMBL/GenBank/DDBJ databases">
        <authorList>
            <person name="Gilroy R."/>
        </authorList>
    </citation>
    <scope>NUCLEOTIDE SEQUENCE</scope>
    <source>
        <strain evidence="1">ChiW16-3235</strain>
    </source>
</reference>
<accession>A0A9D1J8L2</accession>
<organism evidence="1 2">
    <name type="scientific">Candidatus Coproplasma avicola</name>
    <dbReference type="NCBI Taxonomy" id="2840744"/>
    <lineage>
        <taxon>Bacteria</taxon>
        <taxon>Bacillati</taxon>
        <taxon>Bacillota</taxon>
        <taxon>Clostridia</taxon>
        <taxon>Eubacteriales</taxon>
        <taxon>Candidatus Coproplasma</taxon>
    </lineage>
</organism>
<proteinExistence type="predicted"/>
<reference evidence="1" key="2">
    <citation type="journal article" date="2021" name="PeerJ">
        <title>Extensive microbial diversity within the chicken gut microbiome revealed by metagenomics and culture.</title>
        <authorList>
            <person name="Gilroy R."/>
            <person name="Ravi A."/>
            <person name="Getino M."/>
            <person name="Pursley I."/>
            <person name="Horton D.L."/>
            <person name="Alikhan N.F."/>
            <person name="Baker D."/>
            <person name="Gharbi K."/>
            <person name="Hall N."/>
            <person name="Watson M."/>
            <person name="Adriaenssens E.M."/>
            <person name="Foster-Nyarko E."/>
            <person name="Jarju S."/>
            <person name="Secka A."/>
            <person name="Antonio M."/>
            <person name="Oren A."/>
            <person name="Chaudhuri R.R."/>
            <person name="La Ragione R."/>
            <person name="Hildebrand F."/>
            <person name="Pallen M.J."/>
        </authorList>
    </citation>
    <scope>NUCLEOTIDE SEQUENCE</scope>
    <source>
        <strain evidence="1">ChiW16-3235</strain>
    </source>
</reference>
<dbReference type="AlphaFoldDB" id="A0A9D1J8L2"/>
<name>A0A9D1J8L2_9FIRM</name>
<evidence type="ECO:0000313" key="2">
    <source>
        <dbReference type="Proteomes" id="UP000823913"/>
    </source>
</evidence>
<dbReference type="Proteomes" id="UP000823913">
    <property type="component" value="Unassembled WGS sequence"/>
</dbReference>
<sequence>MNAKEFFKGTAFKCIVVLLSIVLICGVLLTFANALFAVSDQERLDRAIADIYGEQVEYTAAEVDEKYADTAAYTINSVYVLQGEHEGEYLVSSTGKGGYQNGTVTNWVVLEIRDGVSVVTKISLSSNEGQSYIYQITDSVLNEYISQSERDDFEGYSSSLITGATVQGTLAAVTNSLNGAKTYVDSVYCGLVQPFDGYEYLDYINRNSTTVEVSGTDVTYNIVTNSNGFAGSFEIQITVGADGAISAYTIVTNGSTNGYGSNMAEIANNMVGETQDSLETFFNSDDLHTGATLSNTLCVQAGLFATANYDRALADYS</sequence>
<dbReference type="EMBL" id="DVHK01000001">
    <property type="protein sequence ID" value="HIR66426.1"/>
    <property type="molecule type" value="Genomic_DNA"/>
</dbReference>
<comment type="caution">
    <text evidence="1">The sequence shown here is derived from an EMBL/GenBank/DDBJ whole genome shotgun (WGS) entry which is preliminary data.</text>
</comment>
<evidence type="ECO:0008006" key="3">
    <source>
        <dbReference type="Google" id="ProtNLM"/>
    </source>
</evidence>